<feature type="active site" evidence="1">
    <location>
        <position position="264"/>
    </location>
</feature>
<dbReference type="PANTHER" id="PTHR11315:SF0">
    <property type="entry name" value="FOLATE GAMMA-GLUTAMYL HYDROLASE"/>
    <property type="match status" value="1"/>
</dbReference>
<dbReference type="PROSITE" id="PS51275">
    <property type="entry name" value="PEPTIDASE_C26_GGH"/>
    <property type="match status" value="1"/>
</dbReference>
<dbReference type="PANTHER" id="PTHR11315">
    <property type="entry name" value="PROTEASE FAMILY C26 GAMMA-GLUTAMYL HYDROLASE"/>
    <property type="match status" value="1"/>
</dbReference>
<dbReference type="InterPro" id="IPR017926">
    <property type="entry name" value="GATASE"/>
</dbReference>
<feature type="domain" description="Glutamine amidotransferase" evidence="3">
    <location>
        <begin position="91"/>
        <end position="269"/>
    </location>
</feature>
<gene>
    <name evidence="5" type="primary">LOC100198228</name>
</gene>
<comment type="catalytic activity">
    <reaction evidence="1">
        <text>(6S)-5,6,7,8-tetrahydrofolyl-(gamma-L-Glu)(n) + (n-1) H2O = (6S)-5,6,7,8-tetrahydrofolate + (n-1) L-glutamate</text>
        <dbReference type="Rhea" id="RHEA:56784"/>
        <dbReference type="Rhea" id="RHEA-COMP:14738"/>
        <dbReference type="ChEBI" id="CHEBI:15377"/>
        <dbReference type="ChEBI" id="CHEBI:29985"/>
        <dbReference type="ChEBI" id="CHEBI:57453"/>
        <dbReference type="ChEBI" id="CHEBI:141005"/>
        <dbReference type="EC" id="3.4.19.9"/>
    </reaction>
</comment>
<dbReference type="Gene3D" id="3.40.50.880">
    <property type="match status" value="1"/>
</dbReference>
<dbReference type="Proteomes" id="UP001652625">
    <property type="component" value="Chromosome 01"/>
</dbReference>
<dbReference type="InterPro" id="IPR029062">
    <property type="entry name" value="Class_I_gatase-like"/>
</dbReference>
<keyword evidence="2" id="KW-0732">Signal</keyword>
<evidence type="ECO:0000313" key="5">
    <source>
        <dbReference type="RefSeq" id="XP_065645079.1"/>
    </source>
</evidence>
<dbReference type="RefSeq" id="XP_065645079.1">
    <property type="nucleotide sequence ID" value="XM_065789007.1"/>
</dbReference>
<proteinExistence type="predicted"/>
<dbReference type="SUPFAM" id="SSF52317">
    <property type="entry name" value="Class I glutamine amidotransferase-like"/>
    <property type="match status" value="1"/>
</dbReference>
<dbReference type="Pfam" id="PF00117">
    <property type="entry name" value="GATase"/>
    <property type="match status" value="1"/>
</dbReference>
<name>A0ABM4B879_HYDVU</name>
<feature type="chain" id="PRO_5046961782" description="folate gamma-glutamyl hydrolase" evidence="2">
    <location>
        <begin position="19"/>
        <end position="354"/>
    </location>
</feature>
<dbReference type="EC" id="3.4.19.9" evidence="1"/>
<accession>A0ABM4B879</accession>
<evidence type="ECO:0000259" key="3">
    <source>
        <dbReference type="Pfam" id="PF00117"/>
    </source>
</evidence>
<dbReference type="PROSITE" id="PS51273">
    <property type="entry name" value="GATASE_TYPE_1"/>
    <property type="match status" value="1"/>
</dbReference>
<reference evidence="5" key="2">
    <citation type="submission" date="2025-08" db="UniProtKB">
        <authorList>
            <consortium name="RefSeq"/>
        </authorList>
    </citation>
    <scope>IDENTIFICATION</scope>
</reference>
<keyword evidence="4" id="KW-1185">Reference proteome</keyword>
<evidence type="ECO:0000256" key="1">
    <source>
        <dbReference type="PROSITE-ProRule" id="PRU00607"/>
    </source>
</evidence>
<organism evidence="4 5">
    <name type="scientific">Hydra vulgaris</name>
    <name type="common">Hydra</name>
    <name type="synonym">Hydra attenuata</name>
    <dbReference type="NCBI Taxonomy" id="6087"/>
    <lineage>
        <taxon>Eukaryota</taxon>
        <taxon>Metazoa</taxon>
        <taxon>Cnidaria</taxon>
        <taxon>Hydrozoa</taxon>
        <taxon>Hydroidolina</taxon>
        <taxon>Anthoathecata</taxon>
        <taxon>Aplanulata</taxon>
        <taxon>Hydridae</taxon>
        <taxon>Hydra</taxon>
    </lineage>
</organism>
<feature type="active site" description="Nucleophile" evidence="1">
    <location>
        <position position="153"/>
    </location>
</feature>
<sequence>MMISKIILSLLLVVATSAKKCSKSCEKISPYPTNFFEDIVPHFVNNRPTVGVLAMEILGQKMLVEVPWSENKDYFGSSFVKLLDAAGARAVPIKEDITKKDLNILLHKINGVIIPGGDADIGDSGYERISKQIINHSKKMAKKNITFPVLGICRGAQMMMIAEADKDFLVETDSLNYSIPLDFTDEARESRLFGHAPQGLFDALGTKAITFNAHKAGIPTVNFYNNTKLMETFRAISTNYDRNGTQFISTFEGRHAPLYGLQWHPEKSLFVFNPVLAVDHSIISIIAAQYISNFFVSETRKNPNSFRDRAEEQSHLLLSHYPTYVGNITETPYEQIYLFDFEKPYQKGKKPTEF</sequence>
<keyword evidence="1 5" id="KW-0378">Hydrolase</keyword>
<dbReference type="GeneID" id="100198228"/>
<protein>
    <recommendedName>
        <fullName evidence="1">folate gamma-glutamyl hydrolase</fullName>
        <ecNumber evidence="1">3.4.19.9</ecNumber>
    </recommendedName>
</protein>
<evidence type="ECO:0000256" key="2">
    <source>
        <dbReference type="SAM" id="SignalP"/>
    </source>
</evidence>
<dbReference type="InterPro" id="IPR015527">
    <property type="entry name" value="Pept_C26_g-glut_hydrolase"/>
</dbReference>
<reference evidence="4" key="1">
    <citation type="submission" date="2025-05" db="UniProtKB">
        <authorList>
            <consortium name="RefSeq"/>
        </authorList>
    </citation>
    <scope>NUCLEOTIDE SEQUENCE [LARGE SCALE GENOMIC DNA]</scope>
</reference>
<evidence type="ECO:0000313" key="4">
    <source>
        <dbReference type="Proteomes" id="UP001652625"/>
    </source>
</evidence>
<feature type="signal peptide" evidence="2">
    <location>
        <begin position="1"/>
        <end position="18"/>
    </location>
</feature>
<dbReference type="GO" id="GO:0016787">
    <property type="term" value="F:hydrolase activity"/>
    <property type="evidence" value="ECO:0007669"/>
    <property type="project" value="UniProtKB-KW"/>
</dbReference>